<dbReference type="AlphaFoldDB" id="A0A1L9T027"/>
<dbReference type="STRING" id="1036612.A0A1L9T027"/>
<evidence type="ECO:0008006" key="3">
    <source>
        <dbReference type="Google" id="ProtNLM"/>
    </source>
</evidence>
<sequence length="430" mass="47891">MADIEYLKSLQAVRERAQLVLQAACKDELSHFHYNASKMPKVAEFVTGIITRDFGPDKFDRIPPHGRWQHFDIGNVPRVDRLTEEWQGTGCDKLEVTRRLVDLFFVSVLLDAGAGDVWKFTEPGTGKAYGRSEGIAVASMYMMKAGAFSSQTENLLRVDGHGLAALTTDTFRKHFQISAENPILSDTSRVNLLNSVGSSLLALPKFFGQDGRPGQLVDYLLQTRNESEQLDFDILWSVLQELLLPAWPKDRTQVAGVPVGDAWPLQVLERVNTNQTGRSEALHIQPFHKLTQWLAYSITVPFLRVLGLEWKNVERATGLPEYRNGGLFIDLGVLELRDQTLKQGLASSNQDIPSFAASSDVIVEWRAMTVALLDELHKLVSEGLGRQGIRLSLPQMLEAGTWKGGRELAAQLRPQTKSSPILIQGDGTLF</sequence>
<organism evidence="1 2">
    <name type="scientific">Aspergillus sydowii CBS 593.65</name>
    <dbReference type="NCBI Taxonomy" id="1036612"/>
    <lineage>
        <taxon>Eukaryota</taxon>
        <taxon>Fungi</taxon>
        <taxon>Dikarya</taxon>
        <taxon>Ascomycota</taxon>
        <taxon>Pezizomycotina</taxon>
        <taxon>Eurotiomycetes</taxon>
        <taxon>Eurotiomycetidae</taxon>
        <taxon>Eurotiales</taxon>
        <taxon>Aspergillaceae</taxon>
        <taxon>Aspergillus</taxon>
        <taxon>Aspergillus subgen. Nidulantes</taxon>
    </lineage>
</organism>
<gene>
    <name evidence="1" type="ORF">ASPSYDRAFT_73350</name>
</gene>
<dbReference type="InterPro" id="IPR012469">
    <property type="entry name" value="DUF1688"/>
</dbReference>
<protein>
    <recommendedName>
        <fullName evidence="3">Uracil catabolism protein 4</fullName>
    </recommendedName>
</protein>
<reference evidence="2" key="1">
    <citation type="journal article" date="2017" name="Genome Biol.">
        <title>Comparative genomics reveals high biological diversity and specific adaptations in the industrially and medically important fungal genus Aspergillus.</title>
        <authorList>
            <person name="de Vries R.P."/>
            <person name="Riley R."/>
            <person name="Wiebenga A."/>
            <person name="Aguilar-Osorio G."/>
            <person name="Amillis S."/>
            <person name="Uchima C.A."/>
            <person name="Anderluh G."/>
            <person name="Asadollahi M."/>
            <person name="Askin M."/>
            <person name="Barry K."/>
            <person name="Battaglia E."/>
            <person name="Bayram O."/>
            <person name="Benocci T."/>
            <person name="Braus-Stromeyer S.A."/>
            <person name="Caldana C."/>
            <person name="Canovas D."/>
            <person name="Cerqueira G.C."/>
            <person name="Chen F."/>
            <person name="Chen W."/>
            <person name="Choi C."/>
            <person name="Clum A."/>
            <person name="Dos Santos R.A."/>
            <person name="Damasio A.R."/>
            <person name="Diallinas G."/>
            <person name="Emri T."/>
            <person name="Fekete E."/>
            <person name="Flipphi M."/>
            <person name="Freyberg S."/>
            <person name="Gallo A."/>
            <person name="Gournas C."/>
            <person name="Habgood R."/>
            <person name="Hainaut M."/>
            <person name="Harispe M.L."/>
            <person name="Henrissat B."/>
            <person name="Hilden K.S."/>
            <person name="Hope R."/>
            <person name="Hossain A."/>
            <person name="Karabika E."/>
            <person name="Karaffa L."/>
            <person name="Karanyi Z."/>
            <person name="Krasevec N."/>
            <person name="Kuo A."/>
            <person name="Kusch H."/>
            <person name="LaButti K."/>
            <person name="Lagendijk E.L."/>
            <person name="Lapidus A."/>
            <person name="Levasseur A."/>
            <person name="Lindquist E."/>
            <person name="Lipzen A."/>
            <person name="Logrieco A.F."/>
            <person name="MacCabe A."/>
            <person name="Maekelae M.R."/>
            <person name="Malavazi I."/>
            <person name="Melin P."/>
            <person name="Meyer V."/>
            <person name="Mielnichuk N."/>
            <person name="Miskei M."/>
            <person name="Molnar A.P."/>
            <person name="Mule G."/>
            <person name="Ngan C.Y."/>
            <person name="Orejas M."/>
            <person name="Orosz E."/>
            <person name="Ouedraogo J.P."/>
            <person name="Overkamp K.M."/>
            <person name="Park H.-S."/>
            <person name="Perrone G."/>
            <person name="Piumi F."/>
            <person name="Punt P.J."/>
            <person name="Ram A.F."/>
            <person name="Ramon A."/>
            <person name="Rauscher S."/>
            <person name="Record E."/>
            <person name="Riano-Pachon D.M."/>
            <person name="Robert V."/>
            <person name="Roehrig J."/>
            <person name="Ruller R."/>
            <person name="Salamov A."/>
            <person name="Salih N.S."/>
            <person name="Samson R.A."/>
            <person name="Sandor E."/>
            <person name="Sanguinetti M."/>
            <person name="Schuetze T."/>
            <person name="Sepcic K."/>
            <person name="Shelest E."/>
            <person name="Sherlock G."/>
            <person name="Sophianopoulou V."/>
            <person name="Squina F.M."/>
            <person name="Sun H."/>
            <person name="Susca A."/>
            <person name="Todd R.B."/>
            <person name="Tsang A."/>
            <person name="Unkles S.E."/>
            <person name="van de Wiele N."/>
            <person name="van Rossen-Uffink D."/>
            <person name="Oliveira J.V."/>
            <person name="Vesth T.C."/>
            <person name="Visser J."/>
            <person name="Yu J.-H."/>
            <person name="Zhou M."/>
            <person name="Andersen M.R."/>
            <person name="Archer D.B."/>
            <person name="Baker S.E."/>
            <person name="Benoit I."/>
            <person name="Brakhage A.A."/>
            <person name="Braus G.H."/>
            <person name="Fischer R."/>
            <person name="Frisvad J.C."/>
            <person name="Goldman G.H."/>
            <person name="Houbraken J."/>
            <person name="Oakley B."/>
            <person name="Pocsi I."/>
            <person name="Scazzocchio C."/>
            <person name="Seiboth B."/>
            <person name="vanKuyk P.A."/>
            <person name="Wortman J."/>
            <person name="Dyer P.S."/>
            <person name="Grigoriev I.V."/>
        </authorList>
    </citation>
    <scope>NUCLEOTIDE SEQUENCE [LARGE SCALE GENOMIC DNA]</scope>
    <source>
        <strain evidence="2">CBS 593.65</strain>
    </source>
</reference>
<keyword evidence="2" id="KW-1185">Reference proteome</keyword>
<evidence type="ECO:0000313" key="1">
    <source>
        <dbReference type="EMBL" id="OJJ52769.1"/>
    </source>
</evidence>
<accession>A0A1L9T027</accession>
<dbReference type="PANTHER" id="PTHR31687">
    <property type="match status" value="1"/>
</dbReference>
<evidence type="ECO:0000313" key="2">
    <source>
        <dbReference type="Proteomes" id="UP000184356"/>
    </source>
</evidence>
<dbReference type="PANTHER" id="PTHR31687:SF3">
    <property type="entry name" value="PROTEIN URG3"/>
    <property type="match status" value="1"/>
</dbReference>
<dbReference type="RefSeq" id="XP_040696575.1">
    <property type="nucleotide sequence ID" value="XM_040850705.1"/>
</dbReference>
<dbReference type="Proteomes" id="UP000184356">
    <property type="component" value="Unassembled WGS sequence"/>
</dbReference>
<dbReference type="VEuPathDB" id="FungiDB:ASPSYDRAFT_73350"/>
<dbReference type="EMBL" id="KV878599">
    <property type="protein sequence ID" value="OJJ52769.1"/>
    <property type="molecule type" value="Genomic_DNA"/>
</dbReference>
<name>A0A1L9T027_9EURO</name>
<dbReference type="Pfam" id="PF07958">
    <property type="entry name" value="DUF1688"/>
    <property type="match status" value="1"/>
</dbReference>
<dbReference type="GeneID" id="63766778"/>
<proteinExistence type="predicted"/>
<dbReference type="OrthoDB" id="2153176at2759"/>